<feature type="compositionally biased region" description="Polar residues" evidence="2">
    <location>
        <begin position="270"/>
        <end position="279"/>
    </location>
</feature>
<dbReference type="SMART" id="SM00507">
    <property type="entry name" value="HNHc"/>
    <property type="match status" value="1"/>
</dbReference>
<dbReference type="EMBL" id="JAMRYM010000181">
    <property type="protein sequence ID" value="MCM6764521.1"/>
    <property type="molecule type" value="Genomic_DNA"/>
</dbReference>
<proteinExistence type="inferred from homology"/>
<dbReference type="GO" id="GO:0004519">
    <property type="term" value="F:endonuclease activity"/>
    <property type="evidence" value="ECO:0007669"/>
    <property type="project" value="UniProtKB-KW"/>
</dbReference>
<keyword evidence="5" id="KW-1185">Reference proteome</keyword>
<comment type="caution">
    <text evidence="4">The sequence shown here is derived from an EMBL/GenBank/DDBJ whole genome shotgun (WGS) entry which is preliminary data.</text>
</comment>
<feature type="region of interest" description="Disordered" evidence="2">
    <location>
        <begin position="428"/>
        <end position="467"/>
    </location>
</feature>
<keyword evidence="4" id="KW-0378">Hydrolase</keyword>
<dbReference type="GO" id="GO:0003676">
    <property type="term" value="F:nucleic acid binding"/>
    <property type="evidence" value="ECO:0007669"/>
    <property type="project" value="InterPro"/>
</dbReference>
<dbReference type="InterPro" id="IPR003615">
    <property type="entry name" value="HNH_nuc"/>
</dbReference>
<feature type="domain" description="HNH nuclease" evidence="3">
    <location>
        <begin position="360"/>
        <end position="412"/>
    </location>
</feature>
<evidence type="ECO:0000256" key="1">
    <source>
        <dbReference type="ARBA" id="ARBA00023450"/>
    </source>
</evidence>
<keyword evidence="4" id="KW-0540">Nuclease</keyword>
<evidence type="ECO:0000313" key="5">
    <source>
        <dbReference type="Proteomes" id="UP001155240"/>
    </source>
</evidence>
<protein>
    <submittedName>
        <fullName evidence="4">HNH endonuclease</fullName>
    </submittedName>
</protein>
<evidence type="ECO:0000313" key="4">
    <source>
        <dbReference type="EMBL" id="MCM6764521.1"/>
    </source>
</evidence>
<dbReference type="Pfam" id="PF02720">
    <property type="entry name" value="DUF222"/>
    <property type="match status" value="1"/>
</dbReference>
<gene>
    <name evidence="4" type="ORF">NB037_19090</name>
</gene>
<evidence type="ECO:0000259" key="3">
    <source>
        <dbReference type="SMART" id="SM00507"/>
    </source>
</evidence>
<evidence type="ECO:0000256" key="2">
    <source>
        <dbReference type="SAM" id="MobiDB-lite"/>
    </source>
</evidence>
<feature type="region of interest" description="Disordered" evidence="2">
    <location>
        <begin position="258"/>
        <end position="285"/>
    </location>
</feature>
<dbReference type="GO" id="GO:0008270">
    <property type="term" value="F:zinc ion binding"/>
    <property type="evidence" value="ECO:0007669"/>
    <property type="project" value="InterPro"/>
</dbReference>
<keyword evidence="4" id="KW-0255">Endonuclease</keyword>
<accession>A0A9X2E533</accession>
<dbReference type="RefSeq" id="WP_251948599.1">
    <property type="nucleotide sequence ID" value="NZ_JAMRYM010000181.1"/>
</dbReference>
<name>A0A9X2E533_9MICO</name>
<dbReference type="InterPro" id="IPR002711">
    <property type="entry name" value="HNH"/>
</dbReference>
<dbReference type="InterPro" id="IPR003870">
    <property type="entry name" value="DUF222"/>
</dbReference>
<dbReference type="Gene3D" id="1.10.30.50">
    <property type="match status" value="1"/>
</dbReference>
<dbReference type="Pfam" id="PF01844">
    <property type="entry name" value="HNH"/>
    <property type="match status" value="1"/>
</dbReference>
<dbReference type="CDD" id="cd00085">
    <property type="entry name" value="HNHc"/>
    <property type="match status" value="1"/>
</dbReference>
<dbReference type="AlphaFoldDB" id="A0A9X2E533"/>
<comment type="similarity">
    <text evidence="1">Belongs to the Rv1128c/1148c/1588c/1702c/1945/3466 family.</text>
</comment>
<dbReference type="Proteomes" id="UP001155240">
    <property type="component" value="Unassembled WGS sequence"/>
</dbReference>
<sequence length="467" mass="49558">MATIDPYAAPAGGGPSVHACFEEAYGHAIEAAGALRRFRSRIDGEQAELIELSRRTAMAVPEALVDAGVLDKGERIEAAARAHVAEIATSYRLSEAHAGALVEESRLLVNELPAVLAALKAGACASEHARVVTAEVLAVPAESRTRFDEEAAVLAATCTPPQLRRRLRALRERLHPETLLERHRRCREDRAVWIDGELDGMATLHLHVPAQDAFGAYDRIDRAARSVQAASSGGAEPDGRLLRQIRADVATALLLDGETSPAPESAGSAARSTSPTGSASPRARTAVPRGIRAVVAVTVPVLTLLGSSDEPAVLDGYGPIDAETARELAAGAPSLTRILTDPHTGATLAVGRTSYRPPAELRRALAHRDGTCRFPGCLRTARTSELDHTVPWQHGGATDAANLAHLCAAHHRLRHLSTWSPENLGDGGVRWRSPAGRMLTVEPPGPPPGGTRQPMRVPSPDPREAPF</sequence>
<reference evidence="4" key="1">
    <citation type="submission" date="2022-06" db="EMBL/GenBank/DDBJ databases">
        <title>Whole genome shotgun sequencing (WGS) of Rathayibacter sp. ZW T2_19, isolated from stored onions (Allium cepa).</title>
        <authorList>
            <person name="Stoll D.A."/>
            <person name="Huch M."/>
        </authorList>
    </citation>
    <scope>NUCLEOTIDE SEQUENCE</scope>
    <source>
        <strain evidence="4">ZW T2_19</strain>
    </source>
</reference>
<organism evidence="4 5">
    <name type="scientific">Rathayibacter rubneri</name>
    <dbReference type="NCBI Taxonomy" id="2950106"/>
    <lineage>
        <taxon>Bacteria</taxon>
        <taxon>Bacillati</taxon>
        <taxon>Actinomycetota</taxon>
        <taxon>Actinomycetes</taxon>
        <taxon>Micrococcales</taxon>
        <taxon>Microbacteriaceae</taxon>
        <taxon>Rathayibacter</taxon>
    </lineage>
</organism>